<dbReference type="NCBIfam" id="TIGR02532">
    <property type="entry name" value="IV_pilin_GFxxxE"/>
    <property type="match status" value="1"/>
</dbReference>
<evidence type="ECO:0000313" key="3">
    <source>
        <dbReference type="Proteomes" id="UP000263753"/>
    </source>
</evidence>
<evidence type="ECO:0000256" key="1">
    <source>
        <dbReference type="SAM" id="Phobius"/>
    </source>
</evidence>
<dbReference type="Pfam" id="PF16074">
    <property type="entry name" value="PilW"/>
    <property type="match status" value="1"/>
</dbReference>
<protein>
    <submittedName>
        <fullName evidence="2">Prepilin-type N-terminal cleavage/methylation domain-containing protein</fullName>
    </submittedName>
</protein>
<accession>A0A3B7M0X2</accession>
<name>A0A3B7M0X2_9GAMM</name>
<organism evidence="2 3">
    <name type="scientific">Acinetobacter chinensis</name>
    <dbReference type="NCBI Taxonomy" id="2004650"/>
    <lineage>
        <taxon>Bacteria</taxon>
        <taxon>Pseudomonadati</taxon>
        <taxon>Pseudomonadota</taxon>
        <taxon>Gammaproteobacteria</taxon>
        <taxon>Moraxellales</taxon>
        <taxon>Moraxellaceae</taxon>
        <taxon>Acinetobacter</taxon>
    </lineage>
</organism>
<dbReference type="Proteomes" id="UP000263753">
    <property type="component" value="Chromosome"/>
</dbReference>
<dbReference type="RefSeq" id="WP_087512169.1">
    <property type="nucleotide sequence ID" value="NZ_CP032134.1"/>
</dbReference>
<keyword evidence="1" id="KW-1133">Transmembrane helix</keyword>
<dbReference type="GO" id="GO:0043683">
    <property type="term" value="P:type IV pilus assembly"/>
    <property type="evidence" value="ECO:0007669"/>
    <property type="project" value="InterPro"/>
</dbReference>
<dbReference type="InterPro" id="IPR012902">
    <property type="entry name" value="N_methyl_site"/>
</dbReference>
<reference evidence="3" key="1">
    <citation type="submission" date="2018-09" db="EMBL/GenBank/DDBJ databases">
        <title>The complete genome of Acinetobacter sp. strain WCHAc010005.</title>
        <authorList>
            <person name="Hu Y."/>
            <person name="Long H."/>
            <person name="Feng Y."/>
            <person name="Zong Z."/>
        </authorList>
    </citation>
    <scope>NUCLEOTIDE SEQUENCE [LARGE SCALE GENOMIC DNA]</scope>
    <source>
        <strain evidence="3">WCHAc010005</strain>
    </source>
</reference>
<dbReference type="AlphaFoldDB" id="A0A3B7M0X2"/>
<keyword evidence="1" id="KW-0812">Transmembrane</keyword>
<dbReference type="InterPro" id="IPR032092">
    <property type="entry name" value="PilW"/>
</dbReference>
<gene>
    <name evidence="2" type="ORF">CDG60_16495</name>
</gene>
<proteinExistence type="predicted"/>
<keyword evidence="1" id="KW-0472">Membrane</keyword>
<feature type="transmembrane region" description="Helical" evidence="1">
    <location>
        <begin position="12"/>
        <end position="33"/>
    </location>
</feature>
<dbReference type="EMBL" id="CP032134">
    <property type="protein sequence ID" value="AXY58015.1"/>
    <property type="molecule type" value="Genomic_DNA"/>
</dbReference>
<dbReference type="KEGG" id="achi:CDG60_16495"/>
<dbReference type="PROSITE" id="PS00409">
    <property type="entry name" value="PROKAR_NTER_METHYL"/>
    <property type="match status" value="1"/>
</dbReference>
<evidence type="ECO:0000313" key="2">
    <source>
        <dbReference type="EMBL" id="AXY58015.1"/>
    </source>
</evidence>
<dbReference type="Pfam" id="PF07963">
    <property type="entry name" value="N_methyl"/>
    <property type="match status" value="1"/>
</dbReference>
<sequence>MSKLLQQGFTLIELMISLTLGLILVAVVIQLIISGQINYRIQNAASTVQDSGVFGLNAVTKSVRLANHGNAGAMNDETLYGGIVLSAQTTTGSGAMTPDGNLKGLKLGSTLIEGDRYISKNAQNDSAVTAYPKSDQLVIVYQAPENMVTCAGRNIKGPDRSLTALTRGWYVVEKYYIKKIASGDGADLYCSDALFTAKGEPVSQTYTVGTETTKIDTPEVLTVNAPGDADYGSKDGEMIAQNVEFLRIQLMVRNADGSSATMGINDYQGLTLDNDTTTAAPAHRPAVTGIKLGILTRSNEKVSDVKNTTYQVLDKSLTAPDDRYMRHVYTTVIALRNGGLGDVIQ</sequence>